<dbReference type="Proteomes" id="UP000044602">
    <property type="component" value="Unassembled WGS sequence"/>
</dbReference>
<evidence type="ECO:0000313" key="3">
    <source>
        <dbReference type="EMBL" id="CRK21876.1"/>
    </source>
</evidence>
<proteinExistence type="predicted"/>
<feature type="signal peptide" evidence="2">
    <location>
        <begin position="1"/>
        <end position="22"/>
    </location>
</feature>
<sequence length="145" mass="15940">MRRKPMQGIIATLLNLYHVTSGGLDGDRFHPINPELRAPSQGATKCAIMSSCRPDMSRFSDLYKSRKKAGAIANCLLMKRARRSFYFPVVLVISISGHTCIQYVGTRALFQVTAKMSSESSKSRPSRAAAVSPLKVLTACPCQFL</sequence>
<keyword evidence="1" id="KW-0472">Membrane</keyword>
<evidence type="ECO:0000256" key="2">
    <source>
        <dbReference type="SAM" id="SignalP"/>
    </source>
</evidence>
<dbReference type="EMBL" id="CVQH01013335">
    <property type="protein sequence ID" value="CRK21876.1"/>
    <property type="molecule type" value="Genomic_DNA"/>
</dbReference>
<name>A0A0G4LIL7_VERLO</name>
<dbReference type="AlphaFoldDB" id="A0A0G4LIL7"/>
<protein>
    <submittedName>
        <fullName evidence="3">Uncharacterized protein</fullName>
    </submittedName>
</protein>
<gene>
    <name evidence="3" type="ORF">BN1708_003476</name>
</gene>
<accession>A0A0G4LIL7</accession>
<feature type="transmembrane region" description="Helical" evidence="1">
    <location>
        <begin position="85"/>
        <end position="105"/>
    </location>
</feature>
<evidence type="ECO:0000256" key="1">
    <source>
        <dbReference type="SAM" id="Phobius"/>
    </source>
</evidence>
<organism evidence="3 4">
    <name type="scientific">Verticillium longisporum</name>
    <name type="common">Verticillium dahliae var. longisporum</name>
    <dbReference type="NCBI Taxonomy" id="100787"/>
    <lineage>
        <taxon>Eukaryota</taxon>
        <taxon>Fungi</taxon>
        <taxon>Dikarya</taxon>
        <taxon>Ascomycota</taxon>
        <taxon>Pezizomycotina</taxon>
        <taxon>Sordariomycetes</taxon>
        <taxon>Hypocreomycetidae</taxon>
        <taxon>Glomerellales</taxon>
        <taxon>Plectosphaerellaceae</taxon>
        <taxon>Verticillium</taxon>
    </lineage>
</organism>
<feature type="chain" id="PRO_5002566612" evidence="2">
    <location>
        <begin position="23"/>
        <end position="145"/>
    </location>
</feature>
<keyword evidence="2" id="KW-0732">Signal</keyword>
<keyword evidence="1" id="KW-1133">Transmembrane helix</keyword>
<keyword evidence="4" id="KW-1185">Reference proteome</keyword>
<reference evidence="3 4" key="1">
    <citation type="submission" date="2015-05" db="EMBL/GenBank/DDBJ databases">
        <authorList>
            <person name="Wang D.B."/>
            <person name="Wang M."/>
        </authorList>
    </citation>
    <scope>NUCLEOTIDE SEQUENCE [LARGE SCALE GENOMIC DNA]</scope>
    <source>
        <strain evidence="3">VL1</strain>
    </source>
</reference>
<evidence type="ECO:0000313" key="4">
    <source>
        <dbReference type="Proteomes" id="UP000044602"/>
    </source>
</evidence>
<keyword evidence="1" id="KW-0812">Transmembrane</keyword>